<evidence type="ECO:0000313" key="1">
    <source>
        <dbReference type="EMBL" id="UYV74301.1"/>
    </source>
</evidence>
<sequence length="104" mass="11704">MTLKGRRFSSSSEVIEIATAEGALDSINTFINDGLKHRRKTVSISLGISHDKVQRHTIIQGLRDLNCPEELIQPSASSVRDRKVIYQASTLTATLYWELYKGRD</sequence>
<organism evidence="1 2">
    <name type="scientific">Cordylochernes scorpioides</name>
    <dbReference type="NCBI Taxonomy" id="51811"/>
    <lineage>
        <taxon>Eukaryota</taxon>
        <taxon>Metazoa</taxon>
        <taxon>Ecdysozoa</taxon>
        <taxon>Arthropoda</taxon>
        <taxon>Chelicerata</taxon>
        <taxon>Arachnida</taxon>
        <taxon>Pseudoscorpiones</taxon>
        <taxon>Cheliferoidea</taxon>
        <taxon>Chernetidae</taxon>
        <taxon>Cordylochernes</taxon>
    </lineage>
</organism>
<gene>
    <name evidence="1" type="ORF">LAZ67_11002921</name>
</gene>
<evidence type="ECO:0000313" key="2">
    <source>
        <dbReference type="Proteomes" id="UP001235939"/>
    </source>
</evidence>
<dbReference type="EMBL" id="CP092873">
    <property type="protein sequence ID" value="UYV74301.1"/>
    <property type="molecule type" value="Genomic_DNA"/>
</dbReference>
<reference evidence="1 2" key="1">
    <citation type="submission" date="2022-01" db="EMBL/GenBank/DDBJ databases">
        <title>A chromosomal length assembly of Cordylochernes scorpioides.</title>
        <authorList>
            <person name="Zeh D."/>
            <person name="Zeh J."/>
        </authorList>
    </citation>
    <scope>NUCLEOTIDE SEQUENCE [LARGE SCALE GENOMIC DNA]</scope>
    <source>
        <strain evidence="1">IN4F17</strain>
        <tissue evidence="1">Whole Body</tissue>
    </source>
</reference>
<name>A0ABY6KZJ6_9ARAC</name>
<proteinExistence type="predicted"/>
<keyword evidence="2" id="KW-1185">Reference proteome</keyword>
<protein>
    <submittedName>
        <fullName evidence="1">Uncharacterized protein</fullName>
    </submittedName>
</protein>
<dbReference type="Proteomes" id="UP001235939">
    <property type="component" value="Chromosome 11"/>
</dbReference>
<accession>A0ABY6KZJ6</accession>